<evidence type="ECO:0000256" key="8">
    <source>
        <dbReference type="ARBA" id="ARBA00023014"/>
    </source>
</evidence>
<dbReference type="InterPro" id="IPR010226">
    <property type="entry name" value="NADH_quinone_OxRdtase_chainI"/>
</dbReference>
<keyword evidence="6" id="KW-1278">Translocase</keyword>
<keyword evidence="1" id="KW-1003">Cell membrane</keyword>
<keyword evidence="9" id="KW-0520">NAD</keyword>
<evidence type="ECO:0000256" key="2">
    <source>
        <dbReference type="ARBA" id="ARBA00022485"/>
    </source>
</evidence>
<evidence type="ECO:0000256" key="1">
    <source>
        <dbReference type="ARBA" id="ARBA00022475"/>
    </source>
</evidence>
<keyword evidence="8" id="KW-0411">Iron-sulfur</keyword>
<keyword evidence="2" id="KW-0004">4Fe-4S</keyword>
<dbReference type="SUPFAM" id="SSF54862">
    <property type="entry name" value="4Fe-4S ferredoxins"/>
    <property type="match status" value="1"/>
</dbReference>
<dbReference type="EMBL" id="JABDJR010000635">
    <property type="protein sequence ID" value="NNF08244.1"/>
    <property type="molecule type" value="Genomic_DNA"/>
</dbReference>
<evidence type="ECO:0000313" key="13">
    <source>
        <dbReference type="EMBL" id="NNF08244.1"/>
    </source>
</evidence>
<keyword evidence="3" id="KW-0874">Quinone</keyword>
<dbReference type="InterPro" id="IPR017900">
    <property type="entry name" value="4Fe4S_Fe_S_CS"/>
</dbReference>
<keyword evidence="11" id="KW-0472">Membrane</keyword>
<organism evidence="13 14">
    <name type="scientific">Eiseniibacteriota bacterium</name>
    <dbReference type="NCBI Taxonomy" id="2212470"/>
    <lineage>
        <taxon>Bacteria</taxon>
        <taxon>Candidatus Eiseniibacteriota</taxon>
    </lineage>
</organism>
<dbReference type="PANTHER" id="PTHR10849">
    <property type="entry name" value="NADH DEHYDROGENASE UBIQUINONE IRON-SULFUR PROTEIN 8, MITOCHONDRIAL"/>
    <property type="match status" value="1"/>
</dbReference>
<feature type="domain" description="4Fe-4S ferredoxin-type" evidence="12">
    <location>
        <begin position="50"/>
        <end position="82"/>
    </location>
</feature>
<reference evidence="13 14" key="1">
    <citation type="submission" date="2020-03" db="EMBL/GenBank/DDBJ databases">
        <title>Metabolic flexibility allows generalist bacteria to become dominant in a frequently disturbed ecosystem.</title>
        <authorList>
            <person name="Chen Y.-J."/>
            <person name="Leung P.M."/>
            <person name="Bay S.K."/>
            <person name="Hugenholtz P."/>
            <person name="Kessler A.J."/>
            <person name="Shelley G."/>
            <person name="Waite D.W."/>
            <person name="Cook P.L."/>
            <person name="Greening C."/>
        </authorList>
    </citation>
    <scope>NUCLEOTIDE SEQUENCE [LARGE SCALE GENOMIC DNA]</scope>
    <source>
        <strain evidence="13">SS_bin_28</strain>
    </source>
</reference>
<dbReference type="PROSITE" id="PS51379">
    <property type="entry name" value="4FE4S_FER_2"/>
    <property type="match status" value="1"/>
</dbReference>
<evidence type="ECO:0000256" key="10">
    <source>
        <dbReference type="ARBA" id="ARBA00023075"/>
    </source>
</evidence>
<dbReference type="PROSITE" id="PS00198">
    <property type="entry name" value="4FE4S_FER_1"/>
    <property type="match status" value="1"/>
</dbReference>
<evidence type="ECO:0000256" key="9">
    <source>
        <dbReference type="ARBA" id="ARBA00023027"/>
    </source>
</evidence>
<dbReference type="PANTHER" id="PTHR10849:SF24">
    <property type="entry name" value="NADH-QUINONE OXIDOREDUCTASE SUBUNIT I 2"/>
    <property type="match status" value="1"/>
</dbReference>
<accession>A0A7Y2EE97</accession>
<evidence type="ECO:0000256" key="6">
    <source>
        <dbReference type="ARBA" id="ARBA00022967"/>
    </source>
</evidence>
<dbReference type="GO" id="GO:0016651">
    <property type="term" value="F:oxidoreductase activity, acting on NAD(P)H"/>
    <property type="evidence" value="ECO:0007669"/>
    <property type="project" value="InterPro"/>
</dbReference>
<evidence type="ECO:0000313" key="14">
    <source>
        <dbReference type="Proteomes" id="UP000547674"/>
    </source>
</evidence>
<dbReference type="InterPro" id="IPR017896">
    <property type="entry name" value="4Fe4S_Fe-S-bd"/>
</dbReference>
<gene>
    <name evidence="13" type="ORF">HKN21_15885</name>
</gene>
<proteinExistence type="predicted"/>
<evidence type="ECO:0000256" key="7">
    <source>
        <dbReference type="ARBA" id="ARBA00023004"/>
    </source>
</evidence>
<dbReference type="Gene3D" id="3.30.70.3270">
    <property type="match status" value="1"/>
</dbReference>
<keyword evidence="10" id="KW-0830">Ubiquinone</keyword>
<comment type="caution">
    <text evidence="13">The sequence shown here is derived from an EMBL/GenBank/DDBJ whole genome shotgun (WGS) entry which is preliminary data.</text>
</comment>
<keyword evidence="7" id="KW-0408">Iron</keyword>
<dbReference type="GO" id="GO:0051539">
    <property type="term" value="F:4 iron, 4 sulfur cluster binding"/>
    <property type="evidence" value="ECO:0007669"/>
    <property type="project" value="UniProtKB-KW"/>
</dbReference>
<sequence>MAKKTLGERLILPELIKGYSVTLKQLTRKPSTLSYPEERWTVAERFRGYPKLVQDEQGEAKCVACGLCAVVCPPNAIELQAHETSKVKE</sequence>
<evidence type="ECO:0000259" key="12">
    <source>
        <dbReference type="PROSITE" id="PS51379"/>
    </source>
</evidence>
<dbReference type="AlphaFoldDB" id="A0A7Y2EE97"/>
<dbReference type="GO" id="GO:0048038">
    <property type="term" value="F:quinone binding"/>
    <property type="evidence" value="ECO:0007669"/>
    <property type="project" value="UniProtKB-KW"/>
</dbReference>
<keyword evidence="5" id="KW-0677">Repeat</keyword>
<evidence type="ECO:0000256" key="5">
    <source>
        <dbReference type="ARBA" id="ARBA00022737"/>
    </source>
</evidence>
<dbReference type="Proteomes" id="UP000547674">
    <property type="component" value="Unassembled WGS sequence"/>
</dbReference>
<evidence type="ECO:0000256" key="3">
    <source>
        <dbReference type="ARBA" id="ARBA00022719"/>
    </source>
</evidence>
<dbReference type="Pfam" id="PF00037">
    <property type="entry name" value="Fer4"/>
    <property type="match status" value="1"/>
</dbReference>
<evidence type="ECO:0000256" key="11">
    <source>
        <dbReference type="ARBA" id="ARBA00023136"/>
    </source>
</evidence>
<dbReference type="GO" id="GO:0046872">
    <property type="term" value="F:metal ion binding"/>
    <property type="evidence" value="ECO:0007669"/>
    <property type="project" value="UniProtKB-KW"/>
</dbReference>
<name>A0A7Y2EE97_UNCEI</name>
<dbReference type="GO" id="GO:0016020">
    <property type="term" value="C:membrane"/>
    <property type="evidence" value="ECO:0007669"/>
    <property type="project" value="InterPro"/>
</dbReference>
<keyword evidence="4" id="KW-0479">Metal-binding</keyword>
<evidence type="ECO:0000256" key="4">
    <source>
        <dbReference type="ARBA" id="ARBA00022723"/>
    </source>
</evidence>
<protein>
    <submittedName>
        <fullName evidence="13">4Fe-4S binding protein</fullName>
    </submittedName>
</protein>
<feature type="non-terminal residue" evidence="13">
    <location>
        <position position="89"/>
    </location>
</feature>